<feature type="transmembrane region" description="Helical" evidence="1">
    <location>
        <begin position="492"/>
        <end position="516"/>
    </location>
</feature>
<feature type="transmembrane region" description="Helical" evidence="1">
    <location>
        <begin position="265"/>
        <end position="296"/>
    </location>
</feature>
<dbReference type="GO" id="GO:0015771">
    <property type="term" value="P:trehalose transport"/>
    <property type="evidence" value="ECO:0007669"/>
    <property type="project" value="TreeGrafter"/>
</dbReference>
<dbReference type="GO" id="GO:0090589">
    <property type="term" value="F:protein-phosphocysteine-trehalose phosphotransferase system transporter activity"/>
    <property type="evidence" value="ECO:0007669"/>
    <property type="project" value="TreeGrafter"/>
</dbReference>
<dbReference type="PANTHER" id="PTHR30175">
    <property type="entry name" value="PHOSPHOTRANSFERASE SYSTEM TRANSPORT PROTEIN"/>
    <property type="match status" value="1"/>
</dbReference>
<evidence type="ECO:0000313" key="3">
    <source>
        <dbReference type="Proteomes" id="UP000261324"/>
    </source>
</evidence>
<feature type="transmembrane region" description="Helical" evidence="1">
    <location>
        <begin position="451"/>
        <end position="472"/>
    </location>
</feature>
<organism evidence="2 3">
    <name type="scientific">Dorea formicigenerans</name>
    <dbReference type="NCBI Taxonomy" id="39486"/>
    <lineage>
        <taxon>Bacteria</taxon>
        <taxon>Bacillati</taxon>
        <taxon>Bacillota</taxon>
        <taxon>Clostridia</taxon>
        <taxon>Lachnospirales</taxon>
        <taxon>Lachnospiraceae</taxon>
        <taxon>Dorea</taxon>
    </lineage>
</organism>
<feature type="transmembrane region" description="Helical" evidence="1">
    <location>
        <begin position="421"/>
        <end position="439"/>
    </location>
</feature>
<feature type="transmembrane region" description="Helical" evidence="1">
    <location>
        <begin position="358"/>
        <end position="383"/>
    </location>
</feature>
<reference evidence="2 3" key="1">
    <citation type="submission" date="2018-08" db="EMBL/GenBank/DDBJ databases">
        <title>A genome reference for cultivated species of the human gut microbiota.</title>
        <authorList>
            <person name="Zou Y."/>
            <person name="Xue W."/>
            <person name="Luo G."/>
        </authorList>
    </citation>
    <scope>NUCLEOTIDE SEQUENCE [LARGE SCALE GENOMIC DNA]</scope>
    <source>
        <strain evidence="2 3">TF09-3</strain>
    </source>
</reference>
<dbReference type="GO" id="GO:0009401">
    <property type="term" value="P:phosphoenolpyruvate-dependent sugar phosphotransferase system"/>
    <property type="evidence" value="ECO:0007669"/>
    <property type="project" value="TreeGrafter"/>
</dbReference>
<keyword evidence="2" id="KW-0813">Transport</keyword>
<keyword evidence="1" id="KW-0472">Membrane</keyword>
<dbReference type="AlphaFoldDB" id="A0A3E4Q0V7"/>
<dbReference type="EMBL" id="QSRA01000002">
    <property type="protein sequence ID" value="RGK85830.1"/>
    <property type="molecule type" value="Genomic_DNA"/>
</dbReference>
<comment type="caution">
    <text evidence="2">The sequence shown here is derived from an EMBL/GenBank/DDBJ whole genome shotgun (WGS) entry which is preliminary data.</text>
</comment>
<accession>A0A3E4Q0V7</accession>
<gene>
    <name evidence="2" type="ORF">DXC93_01805</name>
</gene>
<dbReference type="RefSeq" id="WP_117658671.1">
    <property type="nucleotide sequence ID" value="NZ_QSRA01000002.1"/>
</dbReference>
<name>A0A3E4Q0V7_9FIRM</name>
<sequence length="529" mass="54342">MGKKIAFIGSSGGNLYKQGGNNLPAMMKEICGQTTAADMEVTFVQYVLASGSLDNVGPDSPATLYTWNGTEVQAVFQGTLTEVNVEAEKVDAKLEKKIDDGEIDGVMFVSASPDGANRQAMEACARTKIPMAGTGGSGVALTQNMGCNVLSASGTTGTTNRTRAVAFTTALAKYWKIKYMPVIGNTGENAASKAEGNIWKRINFRGIMMTSLPAFIAMALCLACSKIPGCGSLSDVFDTLVNSIPIVICAIAAKQVSGLDEVGVVAGIVAGILAVDGGILGGLIIGILAGVLAYYISVFCFRHNVPGTTVNIASGGLGGLAAGLVGKFLIAPVALWIGNGICSLINMCIDYNALLAGAVAGLLIWPAIIGGVYHAAILPIVLLEMEEMGFSFLGAIDMTGLVMVSAGITLANIILPKQKGEAAVALPGCIINICFGTFVEASYPFMFSNKIVFAGVLASATVGGAIVGLFNVKGTAYVPAVLAPFMANEGKGPAFAVAMIAAMGCAFAITMAANVLERKKSGKIPVKKV</sequence>
<protein>
    <submittedName>
        <fullName evidence="2">PTS sugar transporter</fullName>
    </submittedName>
</protein>
<keyword evidence="1" id="KW-1133">Transmembrane helix</keyword>
<dbReference type="PANTHER" id="PTHR30175:SF1">
    <property type="entry name" value="PTS SYSTEM ARBUTIN-, CELLOBIOSE-, AND SALICIN-SPECIFIC EIIBC COMPONENT-RELATED"/>
    <property type="match status" value="1"/>
</dbReference>
<evidence type="ECO:0000256" key="1">
    <source>
        <dbReference type="SAM" id="Phobius"/>
    </source>
</evidence>
<dbReference type="InterPro" id="IPR050558">
    <property type="entry name" value="PTS_Sugar-Specific_Components"/>
</dbReference>
<evidence type="ECO:0000313" key="2">
    <source>
        <dbReference type="EMBL" id="RGK85830.1"/>
    </source>
</evidence>
<keyword evidence="1" id="KW-0812">Transmembrane</keyword>
<dbReference type="GO" id="GO:0005886">
    <property type="term" value="C:plasma membrane"/>
    <property type="evidence" value="ECO:0007669"/>
    <property type="project" value="TreeGrafter"/>
</dbReference>
<dbReference type="Proteomes" id="UP000261324">
    <property type="component" value="Unassembled WGS sequence"/>
</dbReference>
<feature type="transmembrane region" description="Helical" evidence="1">
    <location>
        <begin position="317"/>
        <end position="338"/>
    </location>
</feature>
<proteinExistence type="predicted"/>
<feature type="transmembrane region" description="Helical" evidence="1">
    <location>
        <begin position="390"/>
        <end position="415"/>
    </location>
</feature>
<keyword evidence="2" id="KW-0762">Sugar transport</keyword>